<feature type="domain" description="Bcl-2 Bcl-2 homology region 1-3" evidence="8">
    <location>
        <begin position="75"/>
        <end position="174"/>
    </location>
</feature>
<dbReference type="InterPro" id="IPR002475">
    <property type="entry name" value="Bcl2-like"/>
</dbReference>
<evidence type="ECO:0000256" key="5">
    <source>
        <dbReference type="ARBA" id="ARBA00022989"/>
    </source>
</evidence>
<comment type="similarity">
    <text evidence="2">Belongs to the Bcl-2 family.</text>
</comment>
<keyword evidence="5 7" id="KW-1133">Transmembrane helix</keyword>
<keyword evidence="4" id="KW-0053">Apoptosis</keyword>
<protein>
    <submittedName>
        <fullName evidence="10">Apoptosis regulator BAX</fullName>
    </submittedName>
</protein>
<dbReference type="PROSITE" id="PS50062">
    <property type="entry name" value="BCL2_FAMILY"/>
    <property type="match status" value="1"/>
</dbReference>
<feature type="transmembrane region" description="Helical" evidence="7">
    <location>
        <begin position="123"/>
        <end position="142"/>
    </location>
</feature>
<keyword evidence="9" id="KW-1185">Reference proteome</keyword>
<dbReference type="PRINTS" id="PR01862">
    <property type="entry name" value="BCL2FAMILY"/>
</dbReference>
<dbReference type="PANTHER" id="PTHR11256:SF47">
    <property type="entry name" value="BCL-2-LIKE PROTEIN 10"/>
    <property type="match status" value="1"/>
</dbReference>
<evidence type="ECO:0000259" key="8">
    <source>
        <dbReference type="SMART" id="SM00337"/>
    </source>
</evidence>
<dbReference type="Pfam" id="PF00452">
    <property type="entry name" value="Bcl-2"/>
    <property type="match status" value="1"/>
</dbReference>
<accession>A0ABM4DIS7</accession>
<name>A0ABM4DIS7_HYDVU</name>
<gene>
    <name evidence="10" type="primary">LOC100203439</name>
</gene>
<keyword evidence="6 7" id="KW-0472">Membrane</keyword>
<evidence type="ECO:0000256" key="3">
    <source>
        <dbReference type="ARBA" id="ARBA00022692"/>
    </source>
</evidence>
<evidence type="ECO:0000256" key="2">
    <source>
        <dbReference type="ARBA" id="ARBA00009458"/>
    </source>
</evidence>
<sequence>MTTVTLSPTICPSRRHCLTLQNSEEKKSIINTAFAIAMYYIPFHLRSSVSQENLRGLPKQYLIPPQQPSHLFTTVAKLCSNMELDNAFFFKGLPNRVNLNSHNAQAVFMNVAKETFADGTKNWGRVLAIYTLAGCMSLHFLLQNELVIVKSIPYWVKEFVSIHLADWIEKQGGWDDLPKKLSDDSNNQSSWSKVIAVGGVVAATAGLFLFSTGMR</sequence>
<evidence type="ECO:0000256" key="6">
    <source>
        <dbReference type="ARBA" id="ARBA00023136"/>
    </source>
</evidence>
<dbReference type="SMART" id="SM00337">
    <property type="entry name" value="BCL"/>
    <property type="match status" value="1"/>
</dbReference>
<dbReference type="RefSeq" id="XP_065674408.1">
    <property type="nucleotide sequence ID" value="XM_065818336.1"/>
</dbReference>
<dbReference type="InterPro" id="IPR046371">
    <property type="entry name" value="Bcl-2_BH1-3"/>
</dbReference>
<organism evidence="9 10">
    <name type="scientific">Hydra vulgaris</name>
    <name type="common">Hydra</name>
    <name type="synonym">Hydra attenuata</name>
    <dbReference type="NCBI Taxonomy" id="6087"/>
    <lineage>
        <taxon>Eukaryota</taxon>
        <taxon>Metazoa</taxon>
        <taxon>Cnidaria</taxon>
        <taxon>Hydrozoa</taxon>
        <taxon>Hydroidolina</taxon>
        <taxon>Anthoathecata</taxon>
        <taxon>Aplanulata</taxon>
        <taxon>Hydridae</taxon>
        <taxon>Hydra</taxon>
    </lineage>
</organism>
<proteinExistence type="inferred from homology"/>
<dbReference type="Proteomes" id="UP001652625">
    <property type="component" value="Chromosome 14"/>
</dbReference>
<feature type="transmembrane region" description="Helical" evidence="7">
    <location>
        <begin position="191"/>
        <end position="210"/>
    </location>
</feature>
<keyword evidence="3 7" id="KW-0812">Transmembrane</keyword>
<dbReference type="GeneID" id="100203439"/>
<dbReference type="SUPFAM" id="SSF56854">
    <property type="entry name" value="Bcl-2 inhibitors of programmed cell death"/>
    <property type="match status" value="1"/>
</dbReference>
<evidence type="ECO:0000313" key="9">
    <source>
        <dbReference type="Proteomes" id="UP001652625"/>
    </source>
</evidence>
<dbReference type="CDD" id="cd06845">
    <property type="entry name" value="Bcl-2_like"/>
    <property type="match status" value="1"/>
</dbReference>
<comment type="subcellular location">
    <subcellularLocation>
        <location evidence="1">Endomembrane system</location>
    </subcellularLocation>
</comment>
<dbReference type="Gene3D" id="1.10.437.10">
    <property type="entry name" value="Blc2-like"/>
    <property type="match status" value="1"/>
</dbReference>
<dbReference type="InterPro" id="IPR036834">
    <property type="entry name" value="Bcl-2-like_sf"/>
</dbReference>
<dbReference type="PANTHER" id="PTHR11256">
    <property type="entry name" value="BCL-2 RELATED"/>
    <property type="match status" value="1"/>
</dbReference>
<dbReference type="InterPro" id="IPR026298">
    <property type="entry name" value="Bcl-2_fam"/>
</dbReference>
<evidence type="ECO:0000256" key="7">
    <source>
        <dbReference type="SAM" id="Phobius"/>
    </source>
</evidence>
<reference evidence="10" key="1">
    <citation type="submission" date="2025-08" db="UniProtKB">
        <authorList>
            <consortium name="RefSeq"/>
        </authorList>
    </citation>
    <scope>IDENTIFICATION</scope>
</reference>
<evidence type="ECO:0000313" key="10">
    <source>
        <dbReference type="RefSeq" id="XP_065674408.1"/>
    </source>
</evidence>
<evidence type="ECO:0000256" key="1">
    <source>
        <dbReference type="ARBA" id="ARBA00004308"/>
    </source>
</evidence>
<evidence type="ECO:0000256" key="4">
    <source>
        <dbReference type="ARBA" id="ARBA00022703"/>
    </source>
</evidence>